<organism evidence="10 11">
    <name type="scientific">Parastrongyloides trichosuri</name>
    <name type="common">Possum-specific nematode worm</name>
    <dbReference type="NCBI Taxonomy" id="131310"/>
    <lineage>
        <taxon>Eukaryota</taxon>
        <taxon>Metazoa</taxon>
        <taxon>Ecdysozoa</taxon>
        <taxon>Nematoda</taxon>
        <taxon>Chromadorea</taxon>
        <taxon>Rhabditida</taxon>
        <taxon>Tylenchina</taxon>
        <taxon>Panagrolaimomorpha</taxon>
        <taxon>Strongyloidoidea</taxon>
        <taxon>Strongyloididae</taxon>
        <taxon>Parastrongyloides</taxon>
    </lineage>
</organism>
<feature type="domain" description="TM2" evidence="9">
    <location>
        <begin position="100"/>
        <end position="147"/>
    </location>
</feature>
<evidence type="ECO:0000256" key="3">
    <source>
        <dbReference type="ARBA" id="ARBA00022692"/>
    </source>
</evidence>
<feature type="transmembrane region" description="Helical" evidence="8">
    <location>
        <begin position="124"/>
        <end position="144"/>
    </location>
</feature>
<accession>A0A0N4ZKU9</accession>
<evidence type="ECO:0000256" key="6">
    <source>
        <dbReference type="ARBA" id="ARBA00023136"/>
    </source>
</evidence>
<dbReference type="Proteomes" id="UP000038045">
    <property type="component" value="Unplaced"/>
</dbReference>
<protein>
    <submittedName>
        <fullName evidence="11">TM2 domain-containing protein</fullName>
    </submittedName>
</protein>
<evidence type="ECO:0000259" key="9">
    <source>
        <dbReference type="Pfam" id="PF05154"/>
    </source>
</evidence>
<sequence>MKKVNRLVVISFFVFLTLLSPFIWCFIPSCDDLLLGQYICREPEINPNTSQPITCEPGNSMTLNCTIIPGLQCKSNNNTIYKDGWFLRKYKNGCTYSTDYHYHTALTLTVFFGWLGLDRFYLGYYAVGFIKLTTFGLFGILYLIDGILITLQILGPANGEQYFIPHFGPKSSYVGYDSNDDYSKVNCIGCFKGKNDHNEL</sequence>
<comment type="similarity">
    <text evidence="2">Belongs to the TM2 family.</text>
</comment>
<comment type="subcellular location">
    <subcellularLocation>
        <location evidence="1">Membrane</location>
        <topology evidence="1">Multi-pass membrane protein</topology>
    </subcellularLocation>
</comment>
<evidence type="ECO:0000256" key="8">
    <source>
        <dbReference type="SAM" id="Phobius"/>
    </source>
</evidence>
<evidence type="ECO:0000256" key="7">
    <source>
        <dbReference type="ARBA" id="ARBA00023180"/>
    </source>
</evidence>
<dbReference type="Pfam" id="PF05154">
    <property type="entry name" value="TM2"/>
    <property type="match status" value="1"/>
</dbReference>
<evidence type="ECO:0000256" key="5">
    <source>
        <dbReference type="ARBA" id="ARBA00022989"/>
    </source>
</evidence>
<dbReference type="InterPro" id="IPR050932">
    <property type="entry name" value="TM2D1-3-like"/>
</dbReference>
<evidence type="ECO:0000313" key="10">
    <source>
        <dbReference type="Proteomes" id="UP000038045"/>
    </source>
</evidence>
<dbReference type="InterPro" id="IPR007829">
    <property type="entry name" value="TM2"/>
</dbReference>
<evidence type="ECO:0000256" key="4">
    <source>
        <dbReference type="ARBA" id="ARBA00022729"/>
    </source>
</evidence>
<keyword evidence="3 8" id="KW-0812">Transmembrane</keyword>
<dbReference type="AlphaFoldDB" id="A0A0N4ZKU9"/>
<keyword evidence="10" id="KW-1185">Reference proteome</keyword>
<evidence type="ECO:0000313" key="11">
    <source>
        <dbReference type="WBParaSite" id="PTRK_0000873200.1"/>
    </source>
</evidence>
<dbReference type="STRING" id="131310.A0A0N4ZKU9"/>
<dbReference type="PANTHER" id="PTHR21016">
    <property type="entry name" value="BETA-AMYLOID BINDING PROTEIN-RELATED"/>
    <property type="match status" value="1"/>
</dbReference>
<evidence type="ECO:0000256" key="2">
    <source>
        <dbReference type="ARBA" id="ARBA00008284"/>
    </source>
</evidence>
<dbReference type="PANTHER" id="PTHR21016:SF1">
    <property type="entry name" value="TM2 DOMAIN-CONTAINING PROTEIN 1"/>
    <property type="match status" value="1"/>
</dbReference>
<evidence type="ECO:0000256" key="1">
    <source>
        <dbReference type="ARBA" id="ARBA00004141"/>
    </source>
</evidence>
<keyword evidence="5 8" id="KW-1133">Transmembrane helix</keyword>
<proteinExistence type="inferred from homology"/>
<dbReference type="WBParaSite" id="PTRK_0000873200.1">
    <property type="protein sequence ID" value="PTRK_0000873200.1"/>
    <property type="gene ID" value="PTRK_0000873200"/>
</dbReference>
<name>A0A0N4ZKU9_PARTI</name>
<keyword evidence="7" id="KW-0325">Glycoprotein</keyword>
<reference evidence="11" key="1">
    <citation type="submission" date="2017-02" db="UniProtKB">
        <authorList>
            <consortium name="WormBaseParasite"/>
        </authorList>
    </citation>
    <scope>IDENTIFICATION</scope>
</reference>
<feature type="transmembrane region" description="Helical" evidence="8">
    <location>
        <begin position="100"/>
        <end position="117"/>
    </location>
</feature>
<dbReference type="GO" id="GO:0016020">
    <property type="term" value="C:membrane"/>
    <property type="evidence" value="ECO:0007669"/>
    <property type="project" value="UniProtKB-SubCell"/>
</dbReference>
<keyword evidence="4" id="KW-0732">Signal</keyword>
<keyword evidence="6 8" id="KW-0472">Membrane</keyword>